<comment type="caution">
    <text evidence="1">The sequence shown here is derived from an EMBL/GenBank/DDBJ whole genome shotgun (WGS) entry which is preliminary data.</text>
</comment>
<dbReference type="Proteomes" id="UP001589748">
    <property type="component" value="Unassembled WGS sequence"/>
</dbReference>
<reference evidence="1 2" key="1">
    <citation type="submission" date="2024-09" db="EMBL/GenBank/DDBJ databases">
        <authorList>
            <person name="Sun Q."/>
            <person name="Mori K."/>
        </authorList>
    </citation>
    <scope>NUCLEOTIDE SEQUENCE [LARGE SCALE GENOMIC DNA]</scope>
    <source>
        <strain evidence="1 2">TISTR 1856</strain>
    </source>
</reference>
<accession>A0ABV5LU70</accession>
<keyword evidence="2" id="KW-1185">Reference proteome</keyword>
<sequence length="491" mass="53558">MNSLSPNAEAEVGRRLLSPTFDRWAEQAANCGHCARPIRLRGQATTVDRATGEVLSTYDSANEPDGVLYTRCGNRRASVCPSCSHEYKGDMWHLLAAGAAGGMKGVPESVATHPLVFATLTAPSFGAVHGLRRNGGRPSMCRPRSTSAVCEHGNPIGCRIVHAEGDRRLGQPLCPECYDYTGHVVWQWWSPELWRRFTIALRRALAAHLGLTQTAAHSLVRVSFAKVAEFQRRGVVHFHALVRLDGPPTDSMEFPPPLVGVSAQQLCELVHVAAARVWFDAPVTEARGGLRRTRFGTQVDARAVTTAATREAGRADHPDDGLHPETVAAYIAKYATKACDDFGLPPGLRDADAARRMGVVEHVCRLLAEVQYLARTGGPQYLPLAKWGAMLGFRGHFSTKSRRYSTTLGRLRSARKRWSVQQLRDRLTGRTNPTVDVDAPDAEETTFVVSSWSLDGIGWLSAGDAALAATAAAQAREWSDDRARARRASLL</sequence>
<organism evidence="1 2">
    <name type="scientific">Kineococcus gynurae</name>
    <dbReference type="NCBI Taxonomy" id="452979"/>
    <lineage>
        <taxon>Bacteria</taxon>
        <taxon>Bacillati</taxon>
        <taxon>Actinomycetota</taxon>
        <taxon>Actinomycetes</taxon>
        <taxon>Kineosporiales</taxon>
        <taxon>Kineosporiaceae</taxon>
        <taxon>Kineococcus</taxon>
    </lineage>
</organism>
<dbReference type="Pfam" id="PF20199">
    <property type="entry name" value="RepSA"/>
    <property type="match status" value="1"/>
</dbReference>
<evidence type="ECO:0000313" key="1">
    <source>
        <dbReference type="EMBL" id="MFB9377609.1"/>
    </source>
</evidence>
<evidence type="ECO:0000313" key="2">
    <source>
        <dbReference type="Proteomes" id="UP001589748"/>
    </source>
</evidence>
<protein>
    <submittedName>
        <fullName evidence="1">Replication initiator</fullName>
    </submittedName>
</protein>
<dbReference type="InterPro" id="IPR046828">
    <property type="entry name" value="RepSA"/>
</dbReference>
<dbReference type="EMBL" id="JBHMDM010000005">
    <property type="protein sequence ID" value="MFB9377609.1"/>
    <property type="molecule type" value="Genomic_DNA"/>
</dbReference>
<gene>
    <name evidence="1" type="ORF">ACFFVI_11580</name>
</gene>
<proteinExistence type="predicted"/>
<dbReference type="RefSeq" id="WP_380138828.1">
    <property type="nucleotide sequence ID" value="NZ_JBHLUI010000010.1"/>
</dbReference>
<name>A0ABV5LU70_9ACTN</name>